<proteinExistence type="inferred from homology"/>
<dbReference type="GO" id="GO:0005524">
    <property type="term" value="F:ATP binding"/>
    <property type="evidence" value="ECO:0007669"/>
    <property type="project" value="UniProtKB-KW"/>
</dbReference>
<keyword evidence="3 8" id="KW-0547">Nucleotide-binding</keyword>
<dbReference type="PANTHER" id="PTHR11895">
    <property type="entry name" value="TRANSAMIDASE"/>
    <property type="match status" value="1"/>
</dbReference>
<dbReference type="GO" id="GO:0006412">
    <property type="term" value="P:translation"/>
    <property type="evidence" value="ECO:0007669"/>
    <property type="project" value="UniProtKB-UniRule"/>
</dbReference>
<feature type="active site" description="Acyl-ester intermediate" evidence="8">
    <location>
        <position position="176"/>
    </location>
</feature>
<dbReference type="PANTHER" id="PTHR11895:SF151">
    <property type="entry name" value="GLUTAMYL-TRNA(GLN) AMIDOTRANSFERASE SUBUNIT A"/>
    <property type="match status" value="1"/>
</dbReference>
<dbReference type="GO" id="GO:0050567">
    <property type="term" value="F:glutaminyl-tRNA synthase (glutamine-hydrolyzing) activity"/>
    <property type="evidence" value="ECO:0007669"/>
    <property type="project" value="UniProtKB-UniRule"/>
</dbReference>
<evidence type="ECO:0000259" key="9">
    <source>
        <dbReference type="Pfam" id="PF01425"/>
    </source>
</evidence>
<evidence type="ECO:0000256" key="7">
    <source>
        <dbReference type="ARBA" id="ARBA00047407"/>
    </source>
</evidence>
<comment type="catalytic activity">
    <reaction evidence="7 8">
        <text>L-glutamyl-tRNA(Gln) + L-glutamine + ATP + H2O = L-glutaminyl-tRNA(Gln) + L-glutamate + ADP + phosphate + H(+)</text>
        <dbReference type="Rhea" id="RHEA:17521"/>
        <dbReference type="Rhea" id="RHEA-COMP:9681"/>
        <dbReference type="Rhea" id="RHEA-COMP:9684"/>
        <dbReference type="ChEBI" id="CHEBI:15377"/>
        <dbReference type="ChEBI" id="CHEBI:15378"/>
        <dbReference type="ChEBI" id="CHEBI:29985"/>
        <dbReference type="ChEBI" id="CHEBI:30616"/>
        <dbReference type="ChEBI" id="CHEBI:43474"/>
        <dbReference type="ChEBI" id="CHEBI:58359"/>
        <dbReference type="ChEBI" id="CHEBI:78520"/>
        <dbReference type="ChEBI" id="CHEBI:78521"/>
        <dbReference type="ChEBI" id="CHEBI:456216"/>
        <dbReference type="EC" id="6.3.5.7"/>
    </reaction>
</comment>
<feature type="active site" description="Charge relay system" evidence="8">
    <location>
        <position position="152"/>
    </location>
</feature>
<dbReference type="SUPFAM" id="SSF75304">
    <property type="entry name" value="Amidase signature (AS) enzymes"/>
    <property type="match status" value="1"/>
</dbReference>
<dbReference type="InterPro" id="IPR004412">
    <property type="entry name" value="GatA"/>
</dbReference>
<dbReference type="Gene3D" id="3.90.1300.10">
    <property type="entry name" value="Amidase signature (AS) domain"/>
    <property type="match status" value="1"/>
</dbReference>
<dbReference type="InterPro" id="IPR020556">
    <property type="entry name" value="Amidase_CS"/>
</dbReference>
<dbReference type="GO" id="GO:0030956">
    <property type="term" value="C:glutamyl-tRNA(Gln) amidotransferase complex"/>
    <property type="evidence" value="ECO:0007669"/>
    <property type="project" value="InterPro"/>
</dbReference>
<evidence type="ECO:0000256" key="5">
    <source>
        <dbReference type="ARBA" id="ARBA00022917"/>
    </source>
</evidence>
<feature type="domain" description="Amidase" evidence="9">
    <location>
        <begin position="24"/>
        <end position="464"/>
    </location>
</feature>
<keyword evidence="5 8" id="KW-0648">Protein biosynthesis</keyword>
<protein>
    <recommendedName>
        <fullName evidence="8">Glutamyl-tRNA(Gln) amidotransferase subunit A</fullName>
        <shortName evidence="8">Glu-ADT subunit A</shortName>
        <ecNumber evidence="8">6.3.5.7</ecNumber>
    </recommendedName>
</protein>
<evidence type="ECO:0000256" key="3">
    <source>
        <dbReference type="ARBA" id="ARBA00022741"/>
    </source>
</evidence>
<feature type="active site" description="Charge relay system" evidence="8">
    <location>
        <position position="76"/>
    </location>
</feature>
<dbReference type="InterPro" id="IPR036928">
    <property type="entry name" value="AS_sf"/>
</dbReference>
<sequence length="489" mass="53346">MSFSGYTIKELEEKLHKKELSATDVVDMAYKRIDEVEDQVQAFITLDEENARQKAKELDEAGSNGEKLFAIPVGIKDNIVSKGVRTTCGSKILENFNDPLYDATVVERLNNEKSIMLGKLNLDEFAMGSTTETSYYQKTRNPWNTECIPGGSSGGSAAAVAAGEVLFALGTDTGGSVRQPASYCGVVGMKPTYGLVSRHGAVQMSASLDVVGPITKNVEDNARILEIIAGHDKMDHTTASHSIPSYTDVLKGDIKGMKIAVPEEFFMEGISSDVKETVMNALQMYELLGAKIDKVSLPHAKYAAAVYSMIMAAEASTSLARYDGVRYGYRSDNIENMIDMMKHTRGEGFGEEAKRRILLGSHILSAGSFEAYFEKAQKVRTLIRQDFDKVFADYDVIVGPTTPAAAFKLGEKNRNIKEIEAGDLLTVPVNIAGVPGISLPCGFTEEGMPLGLQIIGKHFDESTIYRAAYAYEQATNHHKKRPVLEGASK</sequence>
<dbReference type="Pfam" id="PF01425">
    <property type="entry name" value="Amidase"/>
    <property type="match status" value="1"/>
</dbReference>
<evidence type="ECO:0000256" key="6">
    <source>
        <dbReference type="ARBA" id="ARBA00025295"/>
    </source>
</evidence>
<evidence type="ECO:0000313" key="10">
    <source>
        <dbReference type="EMBL" id="XDK32390.1"/>
    </source>
</evidence>
<gene>
    <name evidence="8 10" type="primary">gatA</name>
    <name evidence="10" type="ORF">AB4Y30_15485</name>
</gene>
<evidence type="ECO:0000256" key="2">
    <source>
        <dbReference type="ARBA" id="ARBA00022598"/>
    </source>
</evidence>
<comment type="function">
    <text evidence="6 8">Allows the formation of correctly charged Gln-tRNA(Gln) through the transamidation of misacylated Glu-tRNA(Gln) in organisms which lack glutaminyl-tRNA synthetase. The reaction takes place in the presence of glutamine and ATP through an activated gamma-phospho-Glu-tRNA(Gln).</text>
</comment>
<evidence type="ECO:0000256" key="4">
    <source>
        <dbReference type="ARBA" id="ARBA00022840"/>
    </source>
</evidence>
<dbReference type="PROSITE" id="PS00571">
    <property type="entry name" value="AMIDASES"/>
    <property type="match status" value="1"/>
</dbReference>
<comment type="similarity">
    <text evidence="1 8">Belongs to the amidase family. GatA subfamily.</text>
</comment>
<keyword evidence="2 8" id="KW-0436">Ligase</keyword>
<dbReference type="InterPro" id="IPR000120">
    <property type="entry name" value="Amidase"/>
</dbReference>
<dbReference type="AlphaFoldDB" id="A0AB39HQ61"/>
<organism evidence="10">
    <name type="scientific">Ornithinibacillus sp. 4-3</name>
    <dbReference type="NCBI Taxonomy" id="3231488"/>
    <lineage>
        <taxon>Bacteria</taxon>
        <taxon>Bacillati</taxon>
        <taxon>Bacillota</taxon>
        <taxon>Bacilli</taxon>
        <taxon>Bacillales</taxon>
        <taxon>Bacillaceae</taxon>
        <taxon>Ornithinibacillus</taxon>
    </lineage>
</organism>
<dbReference type="NCBIfam" id="TIGR00132">
    <property type="entry name" value="gatA"/>
    <property type="match status" value="1"/>
</dbReference>
<comment type="subunit">
    <text evidence="8">Heterotrimer of A, B and C subunits.</text>
</comment>
<dbReference type="RefSeq" id="WP_368653079.1">
    <property type="nucleotide sequence ID" value="NZ_CP162599.1"/>
</dbReference>
<evidence type="ECO:0000256" key="8">
    <source>
        <dbReference type="HAMAP-Rule" id="MF_00120"/>
    </source>
</evidence>
<dbReference type="InterPro" id="IPR023631">
    <property type="entry name" value="Amidase_dom"/>
</dbReference>
<keyword evidence="4 8" id="KW-0067">ATP-binding</keyword>
<reference evidence="10" key="1">
    <citation type="submission" date="2024-07" db="EMBL/GenBank/DDBJ databases">
        <title>Halotolerant mesophilic bacterium Ornithinibacillus sp. 4-3, sp. nov., isolated from soil.</title>
        <authorList>
            <person name="Sidarenka A.V."/>
            <person name="Guliayeva D.E."/>
            <person name="Leanovich S.I."/>
            <person name="Hileuskaya K.S."/>
            <person name="Akhremchuk A.E."/>
            <person name="Sikolenko M.A."/>
            <person name="Valentovich L.N."/>
        </authorList>
    </citation>
    <scope>NUCLEOTIDE SEQUENCE</scope>
    <source>
        <strain evidence="10">4-3</strain>
    </source>
</reference>
<accession>A0AB39HQ61</accession>
<name>A0AB39HQ61_9BACI</name>
<dbReference type="EC" id="6.3.5.7" evidence="8"/>
<evidence type="ECO:0000256" key="1">
    <source>
        <dbReference type="ARBA" id="ARBA00008069"/>
    </source>
</evidence>
<dbReference type="EMBL" id="CP162599">
    <property type="protein sequence ID" value="XDK32390.1"/>
    <property type="molecule type" value="Genomic_DNA"/>
</dbReference>
<dbReference type="HAMAP" id="MF_00120">
    <property type="entry name" value="GatA"/>
    <property type="match status" value="1"/>
</dbReference>